<dbReference type="Pfam" id="PF05641">
    <property type="entry name" value="Agenet"/>
    <property type="match status" value="2"/>
</dbReference>
<dbReference type="EMBL" id="OX459118">
    <property type="protein sequence ID" value="CAI9088797.1"/>
    <property type="molecule type" value="Genomic_DNA"/>
</dbReference>
<organism evidence="2 3">
    <name type="scientific">Oldenlandia corymbosa var. corymbosa</name>
    <dbReference type="NCBI Taxonomy" id="529605"/>
    <lineage>
        <taxon>Eukaryota</taxon>
        <taxon>Viridiplantae</taxon>
        <taxon>Streptophyta</taxon>
        <taxon>Embryophyta</taxon>
        <taxon>Tracheophyta</taxon>
        <taxon>Spermatophyta</taxon>
        <taxon>Magnoliopsida</taxon>
        <taxon>eudicotyledons</taxon>
        <taxon>Gunneridae</taxon>
        <taxon>Pentapetalae</taxon>
        <taxon>asterids</taxon>
        <taxon>lamiids</taxon>
        <taxon>Gentianales</taxon>
        <taxon>Rubiaceae</taxon>
        <taxon>Rubioideae</taxon>
        <taxon>Spermacoceae</taxon>
        <taxon>Hedyotis-Oldenlandia complex</taxon>
        <taxon>Oldenlandia</taxon>
    </lineage>
</organism>
<name>A0AAV1C1Z4_OLDCO</name>
<feature type="domain" description="Agenet" evidence="1">
    <location>
        <begin position="86"/>
        <end position="142"/>
    </location>
</feature>
<protein>
    <submittedName>
        <fullName evidence="2">OLC1v1023233C1</fullName>
    </submittedName>
</protein>
<keyword evidence="3" id="KW-1185">Reference proteome</keyword>
<dbReference type="AlphaFoldDB" id="A0AAV1C1Z4"/>
<reference evidence="2" key="1">
    <citation type="submission" date="2023-03" db="EMBL/GenBank/DDBJ databases">
        <authorList>
            <person name="Julca I."/>
        </authorList>
    </citation>
    <scope>NUCLEOTIDE SEQUENCE</scope>
</reference>
<evidence type="ECO:0000313" key="3">
    <source>
        <dbReference type="Proteomes" id="UP001161247"/>
    </source>
</evidence>
<dbReference type="PANTHER" id="PTHR31917">
    <property type="entry name" value="AGENET DOMAIN-CONTAINING PROTEIN-RELATED"/>
    <property type="match status" value="1"/>
</dbReference>
<dbReference type="SMART" id="SM00743">
    <property type="entry name" value="Agenet"/>
    <property type="match status" value="2"/>
</dbReference>
<accession>A0AAV1C1Z4</accession>
<dbReference type="CDD" id="cd20405">
    <property type="entry name" value="Tudor_Agenet_AtDUF_rpt1_3"/>
    <property type="match status" value="1"/>
</dbReference>
<dbReference type="Proteomes" id="UP001161247">
    <property type="component" value="Chromosome 1"/>
</dbReference>
<gene>
    <name evidence="2" type="ORF">OLC1_LOCUS1288</name>
</gene>
<dbReference type="PANTHER" id="PTHR31917:SF148">
    <property type="entry name" value="DUF724 DOMAIN-CONTAINING PROTEIN 2"/>
    <property type="match status" value="1"/>
</dbReference>
<sequence>MTEAKKKPLAVKPVMEIGLGDWVEVFSDEDGFLGSYYEARVLEKLGDAKFLVEYKNLVTEEDETVRLQEEVKASRMRPKPPAIRVPGYDVLDKVDAFDNDGWWVGRITGQDARNKYSVYFESSGDEIVYSVDRLRPHLEYENGKWIRSAAGIWY</sequence>
<dbReference type="CDD" id="cd20406">
    <property type="entry name" value="Tudor_Agenet_AtDUF_rpt2_4"/>
    <property type="match status" value="1"/>
</dbReference>
<dbReference type="InterPro" id="IPR008395">
    <property type="entry name" value="Agenet-like_dom"/>
</dbReference>
<dbReference type="InterPro" id="IPR014002">
    <property type="entry name" value="Agenet_dom_plant"/>
</dbReference>
<evidence type="ECO:0000313" key="2">
    <source>
        <dbReference type="EMBL" id="CAI9088797.1"/>
    </source>
</evidence>
<dbReference type="Gene3D" id="2.30.30.140">
    <property type="match status" value="1"/>
</dbReference>
<feature type="domain" description="Agenet" evidence="1">
    <location>
        <begin position="15"/>
        <end position="84"/>
    </location>
</feature>
<evidence type="ECO:0000259" key="1">
    <source>
        <dbReference type="SMART" id="SM00743"/>
    </source>
</evidence>
<proteinExistence type="predicted"/>